<dbReference type="EMBL" id="JAHZIK010000101">
    <property type="protein sequence ID" value="MBW7453663.1"/>
    <property type="molecule type" value="Genomic_DNA"/>
</dbReference>
<comment type="caution">
    <text evidence="2">The sequence shown here is derived from an EMBL/GenBank/DDBJ whole genome shotgun (WGS) entry which is preliminary data.</text>
</comment>
<feature type="transmembrane region" description="Helical" evidence="1">
    <location>
        <begin position="33"/>
        <end position="60"/>
    </location>
</feature>
<evidence type="ECO:0000313" key="3">
    <source>
        <dbReference type="Proteomes" id="UP001519887"/>
    </source>
</evidence>
<accession>A0ABS7BYE7</accession>
<dbReference type="Proteomes" id="UP001519887">
    <property type="component" value="Unassembled WGS sequence"/>
</dbReference>
<keyword evidence="1" id="KW-0472">Membrane</keyword>
<feature type="transmembrane region" description="Helical" evidence="1">
    <location>
        <begin position="164"/>
        <end position="183"/>
    </location>
</feature>
<keyword evidence="1" id="KW-1133">Transmembrane helix</keyword>
<gene>
    <name evidence="2" type="ORF">K0U00_06390</name>
</gene>
<reference evidence="2 3" key="1">
    <citation type="submission" date="2021-07" db="EMBL/GenBank/DDBJ databases">
        <title>Paenibacillus radiodurans sp. nov., isolated from the southeastern edge of Tengger Desert.</title>
        <authorList>
            <person name="Zhang G."/>
        </authorList>
    </citation>
    <scope>NUCLEOTIDE SEQUENCE [LARGE SCALE GENOMIC DNA]</scope>
    <source>
        <strain evidence="2 3">CCM 7311</strain>
    </source>
</reference>
<dbReference type="RefSeq" id="WP_210047042.1">
    <property type="nucleotide sequence ID" value="NZ_JBHLVU010000083.1"/>
</dbReference>
<proteinExistence type="predicted"/>
<name>A0ABS7BYE7_9BACL</name>
<protein>
    <recommendedName>
        <fullName evidence="4">DUF2628 domain-containing protein</fullName>
    </recommendedName>
</protein>
<evidence type="ECO:0000256" key="1">
    <source>
        <dbReference type="SAM" id="Phobius"/>
    </source>
</evidence>
<evidence type="ECO:0000313" key="2">
    <source>
        <dbReference type="EMBL" id="MBW7453663.1"/>
    </source>
</evidence>
<sequence>MNNFRNVYRNRYYQANVTAFGTIQLHQRNPLIVALWSVAFPGFGHFLVHKFMTGFALFFWEFYINQLTHLNTAMMYSFNGEIDQAKAVLDEKHIYLYIPVYLFAIWDSYRVAIDENKIHLLAKRENAKYTTFTINPFGNNFLDKKKPWIAFAWSMALPSLGQLYIHRLIGAFLLLIMTIIVILNSNLVEGIHYCLLGDFSKARDVVDAQWSLYFPSIYFYGIYDSYSNTVELVKLFNWEQADFLKKHHQSQNFVLHKGEKI</sequence>
<keyword evidence="1" id="KW-0812">Transmembrane</keyword>
<evidence type="ECO:0008006" key="4">
    <source>
        <dbReference type="Google" id="ProtNLM"/>
    </source>
</evidence>
<organism evidence="2 3">
    <name type="scientific">Paenibacillus sepulcri</name>
    <dbReference type="NCBI Taxonomy" id="359917"/>
    <lineage>
        <taxon>Bacteria</taxon>
        <taxon>Bacillati</taxon>
        <taxon>Bacillota</taxon>
        <taxon>Bacilli</taxon>
        <taxon>Bacillales</taxon>
        <taxon>Paenibacillaceae</taxon>
        <taxon>Paenibacillus</taxon>
    </lineage>
</organism>
<keyword evidence="3" id="KW-1185">Reference proteome</keyword>